<reference evidence="8 9" key="1">
    <citation type="submission" date="2015-01" db="EMBL/GenBank/DDBJ databases">
        <title>The Genome Sequence of Ochroconis gallopava CBS43764.</title>
        <authorList>
            <consortium name="The Broad Institute Genomics Platform"/>
            <person name="Cuomo C."/>
            <person name="de Hoog S."/>
            <person name="Gorbushina A."/>
            <person name="Stielow B."/>
            <person name="Teixiera M."/>
            <person name="Abouelleil A."/>
            <person name="Chapman S.B."/>
            <person name="Priest M."/>
            <person name="Young S.K."/>
            <person name="Wortman J."/>
            <person name="Nusbaum C."/>
            <person name="Birren B."/>
        </authorList>
    </citation>
    <scope>NUCLEOTIDE SEQUENCE [LARGE SCALE GENOMIC DNA]</scope>
    <source>
        <strain evidence="8 9">CBS 43764</strain>
    </source>
</reference>
<dbReference type="InterPro" id="IPR007471">
    <property type="entry name" value="N-end_Aminoacyl_Trfase_N"/>
</dbReference>
<feature type="domain" description="N-end aminoacyl transferase N-terminal" evidence="6">
    <location>
        <begin position="25"/>
        <end position="102"/>
    </location>
</feature>
<dbReference type="PANTHER" id="PTHR21367:SF1">
    <property type="entry name" value="ARGINYL-TRNA--PROTEIN TRANSFERASE 1"/>
    <property type="match status" value="1"/>
</dbReference>
<organism evidence="8 9">
    <name type="scientific">Verruconis gallopava</name>
    <dbReference type="NCBI Taxonomy" id="253628"/>
    <lineage>
        <taxon>Eukaryota</taxon>
        <taxon>Fungi</taxon>
        <taxon>Dikarya</taxon>
        <taxon>Ascomycota</taxon>
        <taxon>Pezizomycotina</taxon>
        <taxon>Dothideomycetes</taxon>
        <taxon>Pleosporomycetidae</taxon>
        <taxon>Venturiales</taxon>
        <taxon>Sympoventuriaceae</taxon>
        <taxon>Verruconis</taxon>
    </lineage>
</organism>
<dbReference type="AlphaFoldDB" id="A0A0D2APJ7"/>
<keyword evidence="3 5" id="KW-0833">Ubl conjugation pathway</keyword>
<dbReference type="Pfam" id="PF04376">
    <property type="entry name" value="ATE_N"/>
    <property type="match status" value="1"/>
</dbReference>
<dbReference type="STRING" id="253628.A0A0D2APJ7"/>
<accession>A0A0D2APJ7</accession>
<dbReference type="EMBL" id="KN847557">
    <property type="protein sequence ID" value="KIW01069.1"/>
    <property type="molecule type" value="Genomic_DNA"/>
</dbReference>
<feature type="domain" description="N-end rule aminoacyl transferase C-terminal" evidence="7">
    <location>
        <begin position="175"/>
        <end position="311"/>
    </location>
</feature>
<evidence type="ECO:0000256" key="3">
    <source>
        <dbReference type="ARBA" id="ARBA00022786"/>
    </source>
</evidence>
<dbReference type="PANTHER" id="PTHR21367">
    <property type="entry name" value="ARGININE-TRNA-PROTEIN TRANSFERASE 1"/>
    <property type="match status" value="1"/>
</dbReference>
<dbReference type="VEuPathDB" id="FungiDB:PV09_07361"/>
<protein>
    <recommendedName>
        <fullName evidence="5">Arginyl-tRNA--protein transferase 1</fullName>
        <shortName evidence="5">Arginyltransferase 1</shortName>
        <shortName evidence="5">R-transferase 1</shortName>
        <ecNumber evidence="5">2.3.2.8</ecNumber>
    </recommendedName>
    <alternativeName>
        <fullName evidence="5">Arginine-tRNA--protein transferase 1</fullName>
    </alternativeName>
</protein>
<dbReference type="PIRSF" id="PIRSF037207">
    <property type="entry name" value="ATE1_euk"/>
    <property type="match status" value="1"/>
</dbReference>
<evidence type="ECO:0000259" key="6">
    <source>
        <dbReference type="Pfam" id="PF04376"/>
    </source>
</evidence>
<gene>
    <name evidence="8" type="ORF">PV09_07361</name>
</gene>
<keyword evidence="9" id="KW-1185">Reference proteome</keyword>
<evidence type="ECO:0000256" key="2">
    <source>
        <dbReference type="ARBA" id="ARBA00022679"/>
    </source>
</evidence>
<dbReference type="InterPro" id="IPR016181">
    <property type="entry name" value="Acyl_CoA_acyltransferase"/>
</dbReference>
<dbReference type="InterPro" id="IPR030700">
    <property type="entry name" value="N-end_Aminoacyl_Trfase"/>
</dbReference>
<keyword evidence="4 5" id="KW-0012">Acyltransferase</keyword>
<dbReference type="SUPFAM" id="SSF55729">
    <property type="entry name" value="Acyl-CoA N-acyltransferases (Nat)"/>
    <property type="match status" value="1"/>
</dbReference>
<dbReference type="RefSeq" id="XP_016210938.1">
    <property type="nucleotide sequence ID" value="XM_016361118.1"/>
</dbReference>
<evidence type="ECO:0000259" key="7">
    <source>
        <dbReference type="Pfam" id="PF04377"/>
    </source>
</evidence>
<dbReference type="InterPro" id="IPR017137">
    <property type="entry name" value="Arg-tRNA-P_Trfase_1_euk"/>
</dbReference>
<dbReference type="EC" id="2.3.2.8" evidence="5"/>
<evidence type="ECO:0000256" key="1">
    <source>
        <dbReference type="ARBA" id="ARBA00009991"/>
    </source>
</evidence>
<dbReference type="GO" id="GO:0004057">
    <property type="term" value="F:arginyl-tRNA--protein transferase activity"/>
    <property type="evidence" value="ECO:0007669"/>
    <property type="project" value="UniProtKB-EC"/>
</dbReference>
<dbReference type="Pfam" id="PF04377">
    <property type="entry name" value="ATE_C"/>
    <property type="match status" value="1"/>
</dbReference>
<comment type="function">
    <text evidence="5">Involved in the post-translational conjugation of arginine to the N-terminal aspartate or glutamate of a protein. This arginylation is required for degradation of the protein via the ubiquitin pathway.</text>
</comment>
<dbReference type="GO" id="GO:0005737">
    <property type="term" value="C:cytoplasm"/>
    <property type="evidence" value="ECO:0007669"/>
    <property type="project" value="TreeGrafter"/>
</dbReference>
<evidence type="ECO:0000256" key="4">
    <source>
        <dbReference type="ARBA" id="ARBA00023315"/>
    </source>
</evidence>
<evidence type="ECO:0000313" key="8">
    <source>
        <dbReference type="EMBL" id="KIW01069.1"/>
    </source>
</evidence>
<evidence type="ECO:0000313" key="9">
    <source>
        <dbReference type="Proteomes" id="UP000053259"/>
    </source>
</evidence>
<dbReference type="OrthoDB" id="74183at2759"/>
<name>A0A0D2APJ7_9PEZI</name>
<evidence type="ECO:0000256" key="5">
    <source>
        <dbReference type="PIRNR" id="PIRNR037207"/>
    </source>
</evidence>
<proteinExistence type="inferred from homology"/>
<comment type="catalytic activity">
    <reaction evidence="5">
        <text>an N-terminal L-alpha-aminoacyl-[protein] + L-arginyl-tRNA(Arg) = an N-terminal L-arginyl-L-aminoacyl-[protein] + tRNA(Arg) + H(+)</text>
        <dbReference type="Rhea" id="RHEA:10208"/>
        <dbReference type="Rhea" id="RHEA-COMP:9658"/>
        <dbReference type="Rhea" id="RHEA-COMP:9673"/>
        <dbReference type="Rhea" id="RHEA-COMP:10636"/>
        <dbReference type="Rhea" id="RHEA-COMP:10638"/>
        <dbReference type="ChEBI" id="CHEBI:15378"/>
        <dbReference type="ChEBI" id="CHEBI:78442"/>
        <dbReference type="ChEBI" id="CHEBI:78513"/>
        <dbReference type="ChEBI" id="CHEBI:78597"/>
        <dbReference type="ChEBI" id="CHEBI:83562"/>
        <dbReference type="EC" id="2.3.2.8"/>
    </reaction>
</comment>
<dbReference type="Proteomes" id="UP000053259">
    <property type="component" value="Unassembled WGS sequence"/>
</dbReference>
<keyword evidence="2 5" id="KW-0808">Transferase</keyword>
<dbReference type="InParanoid" id="A0A0D2APJ7"/>
<comment type="similarity">
    <text evidence="1 5">Belongs to the R-transferase family.</text>
</comment>
<sequence length="446" mass="51694">MQNILEKHSEPGVSLLTPIGYHTGDCGYCKQEDQSNRTPNSRVSYYATAKQLTVDHYQTLVDRGWRRSGKLLYKPDLRHSCCPHYTIRLPVSEFKPRKDQRQAVNRWNKYVLGEEYQKEAARLRPRSKAEKARSRREFDLLSAIHESEHKTLSDSPLKPAHEFEVVLESDAFTEEKFNLYENYQRHVHHEHEKSISRNGFRRFLCSSPLKTTTRSCREGDIQRLGSFHQCYRLDGRLIAMAVLDLLPHCVSGVYFIYHSDFEKFSFGKISALREAALALEGGYQYYYMGYYIHSCKKMRYKNDYTPQYLLDLEIMRWNKLDNDVLRLLDTHHYLSLSLYRTNKSPRRRVFDSAQEAASAVRNGLSLFEVEFAGMLTAQELMATVDLDRVSIGIMKDVVVHGKDFVKWDEWSIHDSGENTSIKSAVAQLIACTGPEIADEIIVSFDG</sequence>
<dbReference type="InterPro" id="IPR007472">
    <property type="entry name" value="N-end_Aminoacyl_Trfase_C"/>
</dbReference>
<dbReference type="GeneID" id="27315334"/>